<proteinExistence type="predicted"/>
<name>A0A7S4GGE3_9EUGL</name>
<sequence length="121" mass="13293">MRRGFEPNEEPLEMRPPAVPHLLYQASGAAGLPEVLDPPHHQANCRQQPSGGQQRRVAKHRPLSVSRQLPLVFVVSRLAANRCRWAANLETTKTGRSCALVWATLSAVTVQDWDSSGVYGG</sequence>
<evidence type="ECO:0000256" key="1">
    <source>
        <dbReference type="SAM" id="MobiDB-lite"/>
    </source>
</evidence>
<evidence type="ECO:0000313" key="2">
    <source>
        <dbReference type="EMBL" id="CAE0836290.1"/>
    </source>
</evidence>
<dbReference type="AlphaFoldDB" id="A0A7S4GGE3"/>
<protein>
    <submittedName>
        <fullName evidence="2">Uncharacterized protein</fullName>
    </submittedName>
</protein>
<feature type="compositionally biased region" description="Polar residues" evidence="1">
    <location>
        <begin position="44"/>
        <end position="53"/>
    </location>
</feature>
<dbReference type="EMBL" id="HBJA01138410">
    <property type="protein sequence ID" value="CAE0836290.1"/>
    <property type="molecule type" value="Transcribed_RNA"/>
</dbReference>
<reference evidence="2" key="1">
    <citation type="submission" date="2021-01" db="EMBL/GenBank/DDBJ databases">
        <authorList>
            <person name="Corre E."/>
            <person name="Pelletier E."/>
            <person name="Niang G."/>
            <person name="Scheremetjew M."/>
            <person name="Finn R."/>
            <person name="Kale V."/>
            <person name="Holt S."/>
            <person name="Cochrane G."/>
            <person name="Meng A."/>
            <person name="Brown T."/>
            <person name="Cohen L."/>
        </authorList>
    </citation>
    <scope>NUCLEOTIDE SEQUENCE</scope>
    <source>
        <strain evidence="2">CCMP1594</strain>
    </source>
</reference>
<accession>A0A7S4GGE3</accession>
<organism evidence="2">
    <name type="scientific">Eutreptiella gymnastica</name>
    <dbReference type="NCBI Taxonomy" id="73025"/>
    <lineage>
        <taxon>Eukaryota</taxon>
        <taxon>Discoba</taxon>
        <taxon>Euglenozoa</taxon>
        <taxon>Euglenida</taxon>
        <taxon>Spirocuta</taxon>
        <taxon>Euglenophyceae</taxon>
        <taxon>Eutreptiales</taxon>
        <taxon>Eutreptiaceae</taxon>
        <taxon>Eutreptiella</taxon>
    </lineage>
</organism>
<gene>
    <name evidence="2" type="ORF">EGYM00163_LOCUS47654</name>
</gene>
<feature type="region of interest" description="Disordered" evidence="1">
    <location>
        <begin position="33"/>
        <end position="62"/>
    </location>
</feature>